<feature type="transmembrane region" description="Helical" evidence="2">
    <location>
        <begin position="130"/>
        <end position="152"/>
    </location>
</feature>
<dbReference type="InterPro" id="IPR027628">
    <property type="entry name" value="DotA_TraY"/>
</dbReference>
<keyword evidence="2" id="KW-0812">Transmembrane</keyword>
<comment type="caution">
    <text evidence="4">The sequence shown here is derived from an EMBL/GenBank/DDBJ whole genome shotgun (WGS) entry which is preliminary data.</text>
</comment>
<feature type="transmembrane region" description="Helical" evidence="2">
    <location>
        <begin position="480"/>
        <end position="508"/>
    </location>
</feature>
<dbReference type="EMBL" id="JAOCIY010000060">
    <property type="protein sequence ID" value="MDH1481460.1"/>
    <property type="molecule type" value="Genomic_DNA"/>
</dbReference>
<feature type="signal peptide" evidence="3">
    <location>
        <begin position="1"/>
        <end position="20"/>
    </location>
</feature>
<evidence type="ECO:0000313" key="4">
    <source>
        <dbReference type="EMBL" id="MDH1481460.1"/>
    </source>
</evidence>
<feature type="transmembrane region" description="Helical" evidence="2">
    <location>
        <begin position="49"/>
        <end position="77"/>
    </location>
</feature>
<feature type="region of interest" description="Disordered" evidence="1">
    <location>
        <begin position="660"/>
        <end position="738"/>
    </location>
</feature>
<dbReference type="NCBIfam" id="TIGR04346">
    <property type="entry name" value="DotA_TraY"/>
    <property type="match status" value="1"/>
</dbReference>
<feature type="transmembrane region" description="Helical" evidence="2">
    <location>
        <begin position="604"/>
        <end position="624"/>
    </location>
</feature>
<keyword evidence="3" id="KW-0732">Signal</keyword>
<name>A0AA42U9W6_ENTCL</name>
<reference evidence="4" key="1">
    <citation type="submission" date="2022-09" db="EMBL/GenBank/DDBJ databases">
        <title>Intensive care unit water sources are persistently colonized with multi-drug resistant bacteria and are the site of extensive horizontal gene transfer of antibiotic resistance genes.</title>
        <authorList>
            <person name="Diorio-Toth L."/>
        </authorList>
    </citation>
    <scope>NUCLEOTIDE SEQUENCE</scope>
    <source>
        <strain evidence="4">GD03711</strain>
    </source>
</reference>
<evidence type="ECO:0000313" key="5">
    <source>
        <dbReference type="Proteomes" id="UP001161707"/>
    </source>
</evidence>
<proteinExistence type="predicted"/>
<evidence type="ECO:0000256" key="1">
    <source>
        <dbReference type="SAM" id="MobiDB-lite"/>
    </source>
</evidence>
<organism evidence="4 5">
    <name type="scientific">Enterobacter cloacae</name>
    <dbReference type="NCBI Taxonomy" id="550"/>
    <lineage>
        <taxon>Bacteria</taxon>
        <taxon>Pseudomonadati</taxon>
        <taxon>Pseudomonadota</taxon>
        <taxon>Gammaproteobacteria</taxon>
        <taxon>Enterobacterales</taxon>
        <taxon>Enterobacteriaceae</taxon>
        <taxon>Enterobacter</taxon>
        <taxon>Enterobacter cloacae complex</taxon>
    </lineage>
</organism>
<keyword evidence="2" id="KW-0472">Membrane</keyword>
<keyword evidence="2" id="KW-1133">Transmembrane helix</keyword>
<dbReference type="AlphaFoldDB" id="A0AA42U9W6"/>
<dbReference type="Proteomes" id="UP001161707">
    <property type="component" value="Unassembled WGS sequence"/>
</dbReference>
<feature type="compositionally biased region" description="Basic and acidic residues" evidence="1">
    <location>
        <begin position="690"/>
        <end position="702"/>
    </location>
</feature>
<feature type="compositionally biased region" description="Polar residues" evidence="1">
    <location>
        <begin position="714"/>
        <end position="738"/>
    </location>
</feature>
<feature type="transmembrane region" description="Helical" evidence="2">
    <location>
        <begin position="570"/>
        <end position="597"/>
    </location>
</feature>
<gene>
    <name evidence="4" type="ORF">N5E88_18500</name>
</gene>
<evidence type="ECO:0000256" key="2">
    <source>
        <dbReference type="SAM" id="Phobius"/>
    </source>
</evidence>
<protein>
    <submittedName>
        <fullName evidence="4">DotA/TraY family protein</fullName>
    </submittedName>
</protein>
<feature type="transmembrane region" description="Helical" evidence="2">
    <location>
        <begin position="98"/>
        <end position="124"/>
    </location>
</feature>
<evidence type="ECO:0000256" key="3">
    <source>
        <dbReference type="SAM" id="SignalP"/>
    </source>
</evidence>
<feature type="compositionally biased region" description="Polar residues" evidence="1">
    <location>
        <begin position="665"/>
        <end position="689"/>
    </location>
</feature>
<accession>A0AA42U9W6</accession>
<feature type="transmembrane region" description="Helical" evidence="2">
    <location>
        <begin position="454"/>
        <end position="474"/>
    </location>
</feature>
<feature type="chain" id="PRO_5041284347" evidence="3">
    <location>
        <begin position="21"/>
        <end position="738"/>
    </location>
</feature>
<feature type="transmembrane region" description="Helical" evidence="2">
    <location>
        <begin position="515"/>
        <end position="535"/>
    </location>
</feature>
<sequence>MIKKILLIMAMLLYATNASADTLSMDWLTPLSTDWFMNNFVDKYLNPEAIGVFSGIMALFLHFLLVLGGVLAAYVLISGTMATAHDGEMLGKKWSSMWLPIRTALGTAMLLPMPTGFCAIHMVIYSFIKAGVGLAGTMIPLAIACITIFFDYSSVSSNLEIRKLAKDTLLGAACVQIYNEETARELAQSSKYFRGNIQYFSVQNFEAKSDGKRVIGYNFGGLKDDWNTGDKSQMCGFLRLDVSNSGEQQNALASGSGYKPLVDVSSIQNAVQQAQAKALNKMVLDAIAYSDTLVKADPANPKPINDKIEEMTAAYKKSMNDAGKLAMAQAIKVDSIADITEKGWAFFGAYYMKIVQSINGTNAAMNSIPASSGQAAERLNYLADRFGPRFEKVKNIVNRSDKLNADTTNIAGEDSSLFTSLLRGANSNGGWFMGDGKVDQLLSITQQVNVGNHVLNGVAAMGISASSVALLALIPKLSDVLIAAGTVIGPFFSFLMIVGLINGIMLAYVIPMIPYIIWMGIVLSYMATCIEAYVASPMWVLAHLAPDADDVVGKQGQGYMLTLVLTLKPALAIFGFVASFVMMCAGAALINATFLIATSFVDSGWLGITYSIAMIAVYMCLNLNNTMNATRVMSTLPDTVLEWIGARGTSLSGKVMGGSEEALSNAKSNTTNTVERAGQATASSMSNMARNREKKRDIEPKGGNEGNIGKGNNQEPTNNTTADKGNHGQSITDLNPKE</sequence>
<dbReference type="RefSeq" id="WP_045892648.1">
    <property type="nucleotide sequence ID" value="NZ_JAOCIY010000060.1"/>
</dbReference>